<comment type="catalytic activity">
    <reaction evidence="5 6 9">
        <text>urea + 2 H2O + H(+) = hydrogencarbonate + 2 NH4(+)</text>
        <dbReference type="Rhea" id="RHEA:20557"/>
        <dbReference type="ChEBI" id="CHEBI:15377"/>
        <dbReference type="ChEBI" id="CHEBI:15378"/>
        <dbReference type="ChEBI" id="CHEBI:16199"/>
        <dbReference type="ChEBI" id="CHEBI:17544"/>
        <dbReference type="ChEBI" id="CHEBI:28938"/>
        <dbReference type="EC" id="3.5.1.5"/>
    </reaction>
</comment>
<dbReference type="InterPro" id="IPR029754">
    <property type="entry name" value="Urease_Ni-bd"/>
</dbReference>
<comment type="cofactor">
    <cofactor evidence="6 9">
        <name>Ni cation</name>
        <dbReference type="ChEBI" id="CHEBI:25516"/>
    </cofactor>
    <text evidence="6 9">Binds 2 nickel ions per subunit.</text>
</comment>
<evidence type="ECO:0000256" key="5">
    <source>
        <dbReference type="ARBA" id="ARBA00047778"/>
    </source>
</evidence>
<evidence type="ECO:0000256" key="4">
    <source>
        <dbReference type="ARBA" id="ARBA00022801"/>
    </source>
</evidence>
<evidence type="ECO:0000256" key="3">
    <source>
        <dbReference type="ARBA" id="ARBA00022723"/>
    </source>
</evidence>
<gene>
    <name evidence="6" type="primary">ureC</name>
    <name evidence="12" type="ORF">CP969_30585</name>
</gene>
<evidence type="ECO:0000256" key="6">
    <source>
        <dbReference type="HAMAP-Rule" id="MF_01953"/>
    </source>
</evidence>
<keyword evidence="2 6" id="KW-0533">Nickel</keyword>
<dbReference type="CDD" id="cd00375">
    <property type="entry name" value="Urease_alpha"/>
    <property type="match status" value="1"/>
</dbReference>
<dbReference type="Gene3D" id="3.20.20.140">
    <property type="entry name" value="Metal-dependent hydrolases"/>
    <property type="match status" value="1"/>
</dbReference>
<evidence type="ECO:0000313" key="12">
    <source>
        <dbReference type="EMBL" id="QEU88555.1"/>
    </source>
</evidence>
<comment type="subcellular location">
    <subcellularLocation>
        <location evidence="6 8">Cytoplasm</location>
    </subcellularLocation>
</comment>
<feature type="binding site" description="via carbamate group" evidence="6">
    <location>
        <position position="241"/>
    </location>
    <ligand>
        <name>Ni(2+)</name>
        <dbReference type="ChEBI" id="CHEBI:49786"/>
        <label>1</label>
    </ligand>
</feature>
<keyword evidence="6 8" id="KW-0963">Cytoplasm</keyword>
<dbReference type="InterPro" id="IPR017950">
    <property type="entry name" value="Urease_AS"/>
</dbReference>
<dbReference type="NCBIfam" id="NF009686">
    <property type="entry name" value="PRK13207.1"/>
    <property type="match status" value="1"/>
</dbReference>
<proteinExistence type="inferred from homology"/>
<evidence type="ECO:0000256" key="9">
    <source>
        <dbReference type="RuleBase" id="RU000510"/>
    </source>
</evidence>
<dbReference type="RefSeq" id="WP_016823941.1">
    <property type="nucleotide sequence ID" value="NZ_CP023700.1"/>
</dbReference>
<dbReference type="PANTHER" id="PTHR43440:SF1">
    <property type="entry name" value="UREASE"/>
    <property type="match status" value="1"/>
</dbReference>
<comment type="subunit">
    <text evidence="6">May form a heterohexamer of 3 UreC (alpha) and 3 UreAB (gamma/beta) subunits. May also form a heterotrimer of UreA (gamma), UreB (beta) and UreC (alpha) subunits. Three heterotrimers associate to form the active enzyme.</text>
</comment>
<organism evidence="12 13">
    <name type="scientific">Streptomyces viridosporus T7A</name>
    <dbReference type="NCBI Taxonomy" id="665577"/>
    <lineage>
        <taxon>Bacteria</taxon>
        <taxon>Bacillati</taxon>
        <taxon>Actinomycetota</taxon>
        <taxon>Actinomycetes</taxon>
        <taxon>Kitasatosporales</taxon>
        <taxon>Streptomycetaceae</taxon>
        <taxon>Streptomyces</taxon>
    </lineage>
</organism>
<dbReference type="InterPro" id="IPR006680">
    <property type="entry name" value="Amidohydro-rel"/>
</dbReference>
<accession>A0ABX6AL02</accession>
<comment type="pathway">
    <text evidence="1 6">Nitrogen metabolism; urea degradation; CO(2) and NH(3) from urea (urease route): step 1/1.</text>
</comment>
<evidence type="ECO:0000256" key="1">
    <source>
        <dbReference type="ARBA" id="ARBA00004897"/>
    </source>
</evidence>
<keyword evidence="4 6" id="KW-0378">Hydrolase</keyword>
<protein>
    <recommendedName>
        <fullName evidence="6 7">Urease subunit alpha</fullName>
        <ecNumber evidence="6 7">3.5.1.5</ecNumber>
    </recommendedName>
    <alternativeName>
        <fullName evidence="6">Urea amidohydrolase subunit alpha</fullName>
    </alternativeName>
</protein>
<evidence type="ECO:0000256" key="2">
    <source>
        <dbReference type="ARBA" id="ARBA00022596"/>
    </source>
</evidence>
<feature type="binding site" description="via carbamate group" evidence="6">
    <location>
        <position position="241"/>
    </location>
    <ligand>
        <name>Ni(2+)</name>
        <dbReference type="ChEBI" id="CHEBI:49786"/>
        <label>2</label>
    </ligand>
</feature>
<dbReference type="InterPro" id="IPR050112">
    <property type="entry name" value="Urease_alpha_subunit"/>
</dbReference>
<keyword evidence="3 6" id="KW-0479">Metal-binding</keyword>
<dbReference type="InterPro" id="IPR011612">
    <property type="entry name" value="Urease_alpha_N_dom"/>
</dbReference>
<feature type="binding site" evidence="6">
    <location>
        <position position="393"/>
    </location>
    <ligand>
        <name>Ni(2+)</name>
        <dbReference type="ChEBI" id="CHEBI:49786"/>
        <label>1</label>
    </ligand>
</feature>
<dbReference type="InterPro" id="IPR032466">
    <property type="entry name" value="Metal_Hydrolase"/>
</dbReference>
<feature type="active site" description="Proton donor" evidence="6 8">
    <location>
        <position position="353"/>
    </location>
</feature>
<dbReference type="HAMAP" id="MF_01953">
    <property type="entry name" value="Urease_alpha"/>
    <property type="match status" value="1"/>
</dbReference>
<evidence type="ECO:0000256" key="7">
    <source>
        <dbReference type="NCBIfam" id="TIGR01792"/>
    </source>
</evidence>
<feature type="binding site" evidence="6">
    <location>
        <position position="305"/>
    </location>
    <ligand>
        <name>Ni(2+)</name>
        <dbReference type="ChEBI" id="CHEBI:49786"/>
        <label>2</label>
    </ligand>
</feature>
<dbReference type="PROSITE" id="PS01120">
    <property type="entry name" value="UREASE_1"/>
    <property type="match status" value="1"/>
</dbReference>
<dbReference type="EMBL" id="CP023700">
    <property type="protein sequence ID" value="QEU88555.1"/>
    <property type="molecule type" value="Genomic_DNA"/>
</dbReference>
<dbReference type="PROSITE" id="PS00145">
    <property type="entry name" value="UREASE_2"/>
    <property type="match status" value="1"/>
</dbReference>
<comment type="similarity">
    <text evidence="6 10">Belongs to the metallo-dependent hydrolases superfamily. Urease alpha subunit family.</text>
</comment>
<dbReference type="Proteomes" id="UP000327143">
    <property type="component" value="Chromosome"/>
</dbReference>
<dbReference type="PRINTS" id="PR01752">
    <property type="entry name" value="UREASE"/>
</dbReference>
<evidence type="ECO:0000313" key="13">
    <source>
        <dbReference type="Proteomes" id="UP000327143"/>
    </source>
</evidence>
<keyword evidence="13" id="KW-1185">Reference proteome</keyword>
<name>A0ABX6AL02_STRVD</name>
<dbReference type="EC" id="3.5.1.5" evidence="6 7"/>
<dbReference type="SUPFAM" id="SSF51338">
    <property type="entry name" value="Composite domain of metallo-dependent hydrolases"/>
    <property type="match status" value="1"/>
</dbReference>
<feature type="binding site" evidence="6">
    <location>
        <position position="158"/>
    </location>
    <ligand>
        <name>Ni(2+)</name>
        <dbReference type="ChEBI" id="CHEBI:49786"/>
        <label>1</label>
    </ligand>
</feature>
<dbReference type="InterPro" id="IPR005848">
    <property type="entry name" value="Urease_asu"/>
</dbReference>
<dbReference type="InterPro" id="IPR011059">
    <property type="entry name" value="Metal-dep_hydrolase_composite"/>
</dbReference>
<dbReference type="InterPro" id="IPR017951">
    <property type="entry name" value="Urease_asu_c"/>
</dbReference>
<reference evidence="12 13" key="1">
    <citation type="submission" date="2017-09" db="EMBL/GenBank/DDBJ databases">
        <authorList>
            <person name="Lee N."/>
            <person name="Cho B.-K."/>
        </authorList>
    </citation>
    <scope>NUCLEOTIDE SEQUENCE [LARGE SCALE GENOMIC DNA]</scope>
    <source>
        <strain evidence="12 13">ATCC 39115</strain>
    </source>
</reference>
<comment type="PTM">
    <text evidence="6">Carboxylation allows a single lysine to coordinate two nickel ions.</text>
</comment>
<feature type="binding site" evidence="6 8">
    <location>
        <position position="243"/>
    </location>
    <ligand>
        <name>substrate</name>
    </ligand>
</feature>
<dbReference type="NCBIfam" id="NF009685">
    <property type="entry name" value="PRK13206.1"/>
    <property type="match status" value="1"/>
</dbReference>
<dbReference type="Pfam" id="PF00449">
    <property type="entry name" value="Urease_alpha"/>
    <property type="match status" value="1"/>
</dbReference>
<feature type="binding site" evidence="6">
    <location>
        <position position="160"/>
    </location>
    <ligand>
        <name>Ni(2+)</name>
        <dbReference type="ChEBI" id="CHEBI:49786"/>
        <label>1</label>
    </ligand>
</feature>
<feature type="binding site" evidence="6">
    <location>
        <position position="270"/>
    </location>
    <ligand>
        <name>Ni(2+)</name>
        <dbReference type="ChEBI" id="CHEBI:49786"/>
        <label>2</label>
    </ligand>
</feature>
<dbReference type="NCBIfam" id="TIGR01792">
    <property type="entry name" value="urease_alph"/>
    <property type="match status" value="1"/>
</dbReference>
<dbReference type="Pfam" id="PF01979">
    <property type="entry name" value="Amidohydro_1"/>
    <property type="match status" value="1"/>
</dbReference>
<evidence type="ECO:0000256" key="8">
    <source>
        <dbReference type="PROSITE-ProRule" id="PRU00700"/>
    </source>
</evidence>
<evidence type="ECO:0000256" key="10">
    <source>
        <dbReference type="RuleBase" id="RU004158"/>
    </source>
</evidence>
<dbReference type="Gene3D" id="2.30.40.10">
    <property type="entry name" value="Urease, subunit C, domain 1"/>
    <property type="match status" value="1"/>
</dbReference>
<dbReference type="PROSITE" id="PS51368">
    <property type="entry name" value="UREASE_3"/>
    <property type="match status" value="1"/>
</dbReference>
<feature type="modified residue" description="N6-carboxylysine" evidence="6">
    <location>
        <position position="241"/>
    </location>
</feature>
<evidence type="ECO:0000259" key="11">
    <source>
        <dbReference type="PROSITE" id="PS51368"/>
    </source>
</evidence>
<feature type="domain" description="Urease" evidence="11">
    <location>
        <begin position="153"/>
        <end position="611"/>
    </location>
</feature>
<dbReference type="PANTHER" id="PTHR43440">
    <property type="entry name" value="UREASE"/>
    <property type="match status" value="1"/>
</dbReference>
<sequence>MTHDDTERPWDPLKRSRYADLYGPTTGDRVRLADTDLVLRIDADWCGGPGRSGDEMIFGGGKVIRESMGQSHIPRDDRREPVDTVITGALILDHWGVVKADVGLRDGRIRAIGKAYNPETMSSRPHDDARASHFVVGPETEVISGNGRILTAGGVDTHVHFLCPGQIHEALASGVTTLIGGGTGPAEGSTATTVTPGKWHIQRTFEALDAYPVNIGLLAKGSTVSEKALRDQVAAGALGFKIHEDWGATPAVIDAALKVCDETGVQVALHADSLNESGFVRHTLAATGKRRTTKDVKYRSLHVFHVEGAGGGHAPDMISLVGEPSVLPASTNPTRPLTVNTVKEHVDMMIVCHHLNPEIAADMAFADSRIRPSTMAAEDLLHDMGAISMMSSDAQAMGRIGEMIMRTWQTAHVMKTRYGHLREDDADADNFRARRYIAKYTINPALTHGIGHEVGSVETGKLADLVLWEPKFFGVKPHMVLKGGQIAYAQIGDANASIPTPQPFLPRPVWGASGRAPGSNSFNFVSEPAVDGELSRIGLLKPLRAITSTRDVTKADMIHNDGLPEIVIDPDTFDVTIGGATTSDVRTTVDGQPVGRHYATELPLAQRYFLF</sequence>
<dbReference type="SUPFAM" id="SSF51556">
    <property type="entry name" value="Metallo-dependent hydrolases"/>
    <property type="match status" value="1"/>
</dbReference>